<dbReference type="Pfam" id="PF04250">
    <property type="entry name" value="DUF429"/>
    <property type="match status" value="1"/>
</dbReference>
<reference evidence="1" key="1">
    <citation type="submission" date="2020-05" db="EMBL/GenBank/DDBJ databases">
        <authorList>
            <person name="Chiriac C."/>
            <person name="Salcher M."/>
            <person name="Ghai R."/>
            <person name="Kavagutti S V."/>
        </authorList>
    </citation>
    <scope>NUCLEOTIDE SEQUENCE</scope>
</reference>
<proteinExistence type="predicted"/>
<protein>
    <submittedName>
        <fullName evidence="1">Unannotated protein</fullName>
    </submittedName>
</protein>
<sequence>MNGTQAGEPTHADTVRPLDPAGGPYLVGVDGCRAGWVAAIARCAEPRRLLSIEVHEHIDPLITGVRNGVIAVLAIDMPMGLPDTGPRRCDIDTRTRLGRKSSSVFPTPVRPLLHCTDHAQAVTLGRSIDGRGISIQAFNLLPKIAQLDASIREHCPPELFAHIFEAHPEAAFADLAGDPLESKKRSVEGRAERLAFLEHELPGCGDLLTARYRGAAADDILDAAVLVRTARRILEGTASMLGDGSSDRHGIPMRVAI</sequence>
<gene>
    <name evidence="1" type="ORF">UFOPK1392_00670</name>
</gene>
<dbReference type="EMBL" id="CAEMXZ010000020">
    <property type="protein sequence ID" value="CAB4322929.1"/>
    <property type="molecule type" value="Genomic_DNA"/>
</dbReference>
<evidence type="ECO:0000313" key="1">
    <source>
        <dbReference type="EMBL" id="CAB4322929.1"/>
    </source>
</evidence>
<dbReference type="AlphaFoldDB" id="A0A6J5YGR6"/>
<organism evidence="1">
    <name type="scientific">freshwater metagenome</name>
    <dbReference type="NCBI Taxonomy" id="449393"/>
    <lineage>
        <taxon>unclassified sequences</taxon>
        <taxon>metagenomes</taxon>
        <taxon>ecological metagenomes</taxon>
    </lineage>
</organism>
<name>A0A6J5YGR6_9ZZZZ</name>
<dbReference type="InterPro" id="IPR007362">
    <property type="entry name" value="DUF429"/>
</dbReference>
<accession>A0A6J5YGR6</accession>